<dbReference type="EMBL" id="JACVXA010000046">
    <property type="protein sequence ID" value="MBE3639392.1"/>
    <property type="molecule type" value="Genomic_DNA"/>
</dbReference>
<evidence type="ECO:0000256" key="1">
    <source>
        <dbReference type="SAM" id="SignalP"/>
    </source>
</evidence>
<proteinExistence type="predicted"/>
<evidence type="ECO:0000313" key="3">
    <source>
        <dbReference type="Proteomes" id="UP000609121"/>
    </source>
</evidence>
<sequence length="68" mass="6502">MTRMTWMAALCGMAALAACGQTDGERALTGMAIGGAAGQVISGDPVTGALIGGAAGATCRSLGTCPNN</sequence>
<accession>A0A8J6YX70</accession>
<name>A0A8J6YX70_9RHOB</name>
<organism evidence="2 3">
    <name type="scientific">Mangrovicoccus algicola</name>
    <dbReference type="NCBI Taxonomy" id="2771008"/>
    <lineage>
        <taxon>Bacteria</taxon>
        <taxon>Pseudomonadati</taxon>
        <taxon>Pseudomonadota</taxon>
        <taxon>Alphaproteobacteria</taxon>
        <taxon>Rhodobacterales</taxon>
        <taxon>Paracoccaceae</taxon>
        <taxon>Mangrovicoccus</taxon>
    </lineage>
</organism>
<reference evidence="2" key="1">
    <citation type="submission" date="2020-09" db="EMBL/GenBank/DDBJ databases">
        <title>A novel bacterium of genus Mangrovicoccus, isolated from South China Sea.</title>
        <authorList>
            <person name="Huang H."/>
            <person name="Mo K."/>
            <person name="Hu Y."/>
        </authorList>
    </citation>
    <scope>NUCLEOTIDE SEQUENCE</scope>
    <source>
        <strain evidence="2">HB182678</strain>
    </source>
</reference>
<dbReference type="AlphaFoldDB" id="A0A8J6YX70"/>
<comment type="caution">
    <text evidence="2">The sequence shown here is derived from an EMBL/GenBank/DDBJ whole genome shotgun (WGS) entry which is preliminary data.</text>
</comment>
<dbReference type="RefSeq" id="WP_193184033.1">
    <property type="nucleotide sequence ID" value="NZ_JACVXA010000046.1"/>
</dbReference>
<evidence type="ECO:0008006" key="4">
    <source>
        <dbReference type="Google" id="ProtNLM"/>
    </source>
</evidence>
<evidence type="ECO:0000313" key="2">
    <source>
        <dbReference type="EMBL" id="MBE3639392.1"/>
    </source>
</evidence>
<protein>
    <recommendedName>
        <fullName evidence="4">Glycine zipper 2TM domain-containing protein</fullName>
    </recommendedName>
</protein>
<keyword evidence="3" id="KW-1185">Reference proteome</keyword>
<dbReference type="Proteomes" id="UP000609121">
    <property type="component" value="Unassembled WGS sequence"/>
</dbReference>
<feature type="chain" id="PRO_5035300627" description="Glycine zipper 2TM domain-containing protein" evidence="1">
    <location>
        <begin position="18"/>
        <end position="68"/>
    </location>
</feature>
<keyword evidence="1" id="KW-0732">Signal</keyword>
<feature type="signal peptide" evidence="1">
    <location>
        <begin position="1"/>
        <end position="17"/>
    </location>
</feature>
<dbReference type="PROSITE" id="PS51257">
    <property type="entry name" value="PROKAR_LIPOPROTEIN"/>
    <property type="match status" value="1"/>
</dbReference>
<gene>
    <name evidence="2" type="ORF">ICN82_14420</name>
</gene>